<comment type="caution">
    <text evidence="1">The sequence shown here is derived from an EMBL/GenBank/DDBJ whole genome shotgun (WGS) entry which is preliminary data.</text>
</comment>
<name>A0A9Q0L6C6_ANAIG</name>
<proteinExistence type="predicted"/>
<keyword evidence="2" id="KW-1185">Reference proteome</keyword>
<protein>
    <submittedName>
        <fullName evidence="1">Uncharacterized protein</fullName>
    </submittedName>
</protein>
<organism evidence="1 2">
    <name type="scientific">Anaeramoeba ignava</name>
    <name type="common">Anaerobic marine amoeba</name>
    <dbReference type="NCBI Taxonomy" id="1746090"/>
    <lineage>
        <taxon>Eukaryota</taxon>
        <taxon>Metamonada</taxon>
        <taxon>Anaeramoebidae</taxon>
        <taxon>Anaeramoeba</taxon>
    </lineage>
</organism>
<evidence type="ECO:0000313" key="1">
    <source>
        <dbReference type="EMBL" id="KAJ5067086.1"/>
    </source>
</evidence>
<reference evidence="1" key="1">
    <citation type="submission" date="2022-10" db="EMBL/GenBank/DDBJ databases">
        <title>Novel sulphate-reducing endosymbionts in the free-living metamonad Anaeramoeba.</title>
        <authorList>
            <person name="Jerlstrom-Hultqvist J."/>
            <person name="Cepicka I."/>
            <person name="Gallot-Lavallee L."/>
            <person name="Salas-Leiva D."/>
            <person name="Curtis B.A."/>
            <person name="Zahonova K."/>
            <person name="Pipaliya S."/>
            <person name="Dacks J."/>
            <person name="Roger A.J."/>
        </authorList>
    </citation>
    <scope>NUCLEOTIDE SEQUENCE</scope>
    <source>
        <strain evidence="1">BMAN</strain>
    </source>
</reference>
<dbReference type="Proteomes" id="UP001149090">
    <property type="component" value="Unassembled WGS sequence"/>
</dbReference>
<gene>
    <name evidence="1" type="ORF">M0811_13348</name>
</gene>
<accession>A0A9Q0L6C6</accession>
<dbReference type="AlphaFoldDB" id="A0A9Q0L6C6"/>
<evidence type="ECO:0000313" key="2">
    <source>
        <dbReference type="Proteomes" id="UP001149090"/>
    </source>
</evidence>
<sequence length="85" mass="10187">MNKIYIINFNWSNYQFVLTILLETLIDRYIHFKENKNFIAFSSSFTNHQQIQKLSNKIIENSSVLFGNEEELKQFSISLFLDYPN</sequence>
<dbReference type="EMBL" id="JAPDFW010000135">
    <property type="protein sequence ID" value="KAJ5067086.1"/>
    <property type="molecule type" value="Genomic_DNA"/>
</dbReference>